<keyword evidence="1" id="KW-0808">Transferase</keyword>
<protein>
    <submittedName>
        <fullName evidence="1">Pyruvate kinase</fullName>
    </submittedName>
</protein>
<organism evidence="1 2">
    <name type="scientific">Dubosiella muris</name>
    <dbReference type="NCBI Taxonomy" id="3038133"/>
    <lineage>
        <taxon>Bacteria</taxon>
        <taxon>Bacillati</taxon>
        <taxon>Bacillota</taxon>
        <taxon>Erysipelotrichia</taxon>
        <taxon>Erysipelotrichales</taxon>
        <taxon>Erysipelotrichaceae</taxon>
        <taxon>Dubosiella</taxon>
    </lineage>
</organism>
<evidence type="ECO:0000313" key="1">
    <source>
        <dbReference type="EMBL" id="TGY66429.1"/>
    </source>
</evidence>
<dbReference type="EMBL" id="SRYG01000006">
    <property type="protein sequence ID" value="TGY66429.1"/>
    <property type="molecule type" value="Genomic_DNA"/>
</dbReference>
<keyword evidence="1" id="KW-0670">Pyruvate</keyword>
<comment type="caution">
    <text evidence="1">The sequence shown here is derived from an EMBL/GenBank/DDBJ whole genome shotgun (WGS) entry which is preliminary data.</text>
</comment>
<evidence type="ECO:0000313" key="2">
    <source>
        <dbReference type="Proteomes" id="UP000308836"/>
    </source>
</evidence>
<gene>
    <name evidence="1" type="ORF">E5336_03810</name>
</gene>
<dbReference type="Proteomes" id="UP000308836">
    <property type="component" value="Unassembled WGS sequence"/>
</dbReference>
<sequence length="327" mass="35898">MKDLYIFGTLGPACHEVETIMALFRAGATGMRLNLSHGNLAQHADWIANFHIAAKRCGVSPQLLIDMQGPELRTSASLSPLPLETDHIVMTNTLGFPDCVRPYLKTGVQILVDDGRILLETVDHEKSKVLRGGLLLPRKSITIQNVSIPLPVLTKEDFDNLSCAAQYGVTGIMQPFVRSTEDLIKVRAQMDACGLKNACLYAKIESKEGIAMAESLLPYCDELIIARGDLADSVGLVHLASAQHDLEKICRRHEKPYMIVTQMLHSMMTSPIPTRAKISDIYHAVYNGASSIMLTGETASGSYPVEAMNYFAQTAYTALKDREDGTF</sequence>
<proteinExistence type="predicted"/>
<accession>A0AC61R891</accession>
<keyword evidence="2" id="KW-1185">Reference proteome</keyword>
<keyword evidence="1" id="KW-0418">Kinase</keyword>
<name>A0AC61R891_9FIRM</name>
<reference evidence="1" key="1">
    <citation type="submission" date="2019-04" db="EMBL/GenBank/DDBJ databases">
        <title>Microbes associate with the intestines of laboratory mice.</title>
        <authorList>
            <person name="Navarre W."/>
            <person name="Wong E."/>
            <person name="Huang K."/>
            <person name="Tropini C."/>
            <person name="Ng K."/>
            <person name="Yu B."/>
        </authorList>
    </citation>
    <scope>NUCLEOTIDE SEQUENCE</scope>
    <source>
        <strain evidence="1">NM09_H32</strain>
    </source>
</reference>